<dbReference type="InterPro" id="IPR053137">
    <property type="entry name" value="NLR-like"/>
</dbReference>
<feature type="repeat" description="TPR" evidence="1">
    <location>
        <begin position="744"/>
        <end position="777"/>
    </location>
</feature>
<sequence>MAFKHDDYTVACICALPLEMAAAKMMLDEIHPTLPQPETDHNAYTLGNIGSYNVVVACLPSGIYGTTSAAIVLAQMLPTFPFLRFALMVGIGGGVPNRNTDIRLGDVVVSMPTATSGGVIQYDHGKTLCDGRLHRTGSLNKPPQYLLTAISQMRSDTMAESSRTSRIKKDIAEMLHQHQQNHEQFRRPATDWLFRSSYDHKSNVPDCSLCDDSELVARTPRETVEPKIHYGLIASGNQVMKNARTRDFVAKEIGILCFEMEAAGLMDQLPCLVIRGICDYCDSHKQKGWQGYAALAAAVYAKKLLSVVPILAIQDARTKSFRVPLDLTEVPAIELEQFIGREDELSRIWEYLQPAILSRKVAILHGLGGIGKTQLAIRFARDHKSDFTAIFWLNGKDRSAVVQALSSCLPRILGQFKNAEVTTKEDAEQRASQFLQWLSIPENTCWLLIFDNIDQYCAPQDKTAMGYDISQFFPKSDHGSILITSRLERLTELGKSFPIQRLSTGNATQLLLRSAGYSNGQNISPETSQDAVNLSNRLDGLPLAVVIAGAYMRETGTGIGKYLELYQDFWFELQSQSKPMRQYQHGNILQTWLVSYQEVQRRDPTAAALLLLLACFDNRDIWYELVKSSRGYTASPAWYEMAVKNEIAFKARMGTLLGFSLLESKQQEESYALHPVVQDWCLHVAGTRDTASLFNEIALVSVGNMVPRESNRDFANIQQRLLPHADHLVSRKIHYFPAKTNGLSGAFHNIGDLYCDRGKFKQAEAMYQQALAGKEDALGHDHVSTLDTVNNLGLLYSSQAKLKEAEKMYQRALTGYEKALGPDDTSTLQTVNNLGNLYRDQGKLKEAKEMYHRALSGKEKTLGRDHISTLDTVNNLGLLYSSQGKLNKAEEMYQRALTGYEKALGSGHTSTLHTVNNLGLLYSNKGKLKEAEEMYQRALAGYEKALGSDHASTLHTVNNIGLLYDSQGKLKEAEEMYKRALSGKEKALGRDHTSTLDIVNNLGLLYSHQGKLKKAEEMYQRALTGYEKALGSGHTSTLRTVNNFGLLYHDQSKLKEAEMMFQRALAGFEKALGSDHISTLHTVNNLGLLYSNQGKLKEAEQMYQQAVAGYEKALGPNHTSTLRTINNLGLLYSHQGKLEEAEEMYQRALAGYEKALGSDHTSALRIVDSLGFLYSRQGNLKEAEKMYQRALAGYEQALGVSHPKTREVAKSLLSLTGFRLRKRNRSQ</sequence>
<feature type="repeat" description="TPR" evidence="1">
    <location>
        <begin position="828"/>
        <end position="861"/>
    </location>
</feature>
<dbReference type="PRINTS" id="PR00381">
    <property type="entry name" value="KINESINLIGHT"/>
</dbReference>
<dbReference type="PANTHER" id="PTHR46082">
    <property type="entry name" value="ATP/GTP-BINDING PROTEIN-RELATED"/>
    <property type="match status" value="1"/>
</dbReference>
<accession>A0ABR4I5G6</accession>
<proteinExistence type="predicted"/>
<evidence type="ECO:0000256" key="1">
    <source>
        <dbReference type="PROSITE-ProRule" id="PRU00339"/>
    </source>
</evidence>
<dbReference type="SMART" id="SM00028">
    <property type="entry name" value="TPR"/>
    <property type="match status" value="11"/>
</dbReference>
<dbReference type="Pfam" id="PF13374">
    <property type="entry name" value="TPR_10"/>
    <property type="match status" value="1"/>
</dbReference>
<feature type="repeat" description="TPR" evidence="1">
    <location>
        <begin position="912"/>
        <end position="945"/>
    </location>
</feature>
<dbReference type="EMBL" id="JBFXLT010000001">
    <property type="protein sequence ID" value="KAL2822881.1"/>
    <property type="molecule type" value="Genomic_DNA"/>
</dbReference>
<feature type="repeat" description="TPR" evidence="1">
    <location>
        <begin position="1122"/>
        <end position="1155"/>
    </location>
</feature>
<keyword evidence="3" id="KW-1185">Reference proteome</keyword>
<feature type="repeat" description="TPR" evidence="1">
    <location>
        <begin position="1080"/>
        <end position="1113"/>
    </location>
</feature>
<name>A0ABR4I5G6_9EURO</name>
<feature type="repeat" description="TPR" evidence="1">
    <location>
        <begin position="996"/>
        <end position="1029"/>
    </location>
</feature>
<evidence type="ECO:0000313" key="3">
    <source>
        <dbReference type="Proteomes" id="UP001610334"/>
    </source>
</evidence>
<reference evidence="2 3" key="1">
    <citation type="submission" date="2024-07" db="EMBL/GenBank/DDBJ databases">
        <title>Section-level genome sequencing and comparative genomics of Aspergillus sections Usti and Cavernicolus.</title>
        <authorList>
            <consortium name="Lawrence Berkeley National Laboratory"/>
            <person name="Nybo J.L."/>
            <person name="Vesth T.C."/>
            <person name="Theobald S."/>
            <person name="Frisvad J.C."/>
            <person name="Larsen T.O."/>
            <person name="Kjaerboelling I."/>
            <person name="Rothschild-Mancinelli K."/>
            <person name="Lyhne E.K."/>
            <person name="Kogle M.E."/>
            <person name="Barry K."/>
            <person name="Clum A."/>
            <person name="Na H."/>
            <person name="Ledsgaard L."/>
            <person name="Lin J."/>
            <person name="Lipzen A."/>
            <person name="Kuo A."/>
            <person name="Riley R."/>
            <person name="Mondo S."/>
            <person name="Labutti K."/>
            <person name="Haridas S."/>
            <person name="Pangalinan J."/>
            <person name="Salamov A.A."/>
            <person name="Simmons B.A."/>
            <person name="Magnuson J.K."/>
            <person name="Chen J."/>
            <person name="Drula E."/>
            <person name="Henrissat B."/>
            <person name="Wiebenga A."/>
            <person name="Lubbers R.J."/>
            <person name="Gomes A.C."/>
            <person name="Makela M.R."/>
            <person name="Stajich J."/>
            <person name="Grigoriev I.V."/>
            <person name="Mortensen U.H."/>
            <person name="De Vries R.P."/>
            <person name="Baker S.E."/>
            <person name="Andersen M.R."/>
        </authorList>
    </citation>
    <scope>NUCLEOTIDE SEQUENCE [LARGE SCALE GENOMIC DNA]</scope>
    <source>
        <strain evidence="2 3">CBS 588.65</strain>
    </source>
</reference>
<dbReference type="Gene3D" id="3.40.50.1580">
    <property type="entry name" value="Nucleoside phosphorylase domain"/>
    <property type="match status" value="1"/>
</dbReference>
<organism evidence="2 3">
    <name type="scientific">Aspergillus granulosus</name>
    <dbReference type="NCBI Taxonomy" id="176169"/>
    <lineage>
        <taxon>Eukaryota</taxon>
        <taxon>Fungi</taxon>
        <taxon>Dikarya</taxon>
        <taxon>Ascomycota</taxon>
        <taxon>Pezizomycotina</taxon>
        <taxon>Eurotiomycetes</taxon>
        <taxon>Eurotiomycetidae</taxon>
        <taxon>Eurotiales</taxon>
        <taxon>Aspergillaceae</taxon>
        <taxon>Aspergillus</taxon>
        <taxon>Aspergillus subgen. Nidulantes</taxon>
    </lineage>
</organism>
<dbReference type="SUPFAM" id="SSF48452">
    <property type="entry name" value="TPR-like"/>
    <property type="match status" value="3"/>
</dbReference>
<feature type="repeat" description="TPR" evidence="1">
    <location>
        <begin position="1164"/>
        <end position="1197"/>
    </location>
</feature>
<keyword evidence="1" id="KW-0802">TPR repeat</keyword>
<evidence type="ECO:0000313" key="2">
    <source>
        <dbReference type="EMBL" id="KAL2822881.1"/>
    </source>
</evidence>
<dbReference type="InterPro" id="IPR019734">
    <property type="entry name" value="TPR_rpt"/>
</dbReference>
<comment type="caution">
    <text evidence="2">The sequence shown here is derived from an EMBL/GenBank/DDBJ whole genome shotgun (WGS) entry which is preliminary data.</text>
</comment>
<dbReference type="InterPro" id="IPR035994">
    <property type="entry name" value="Nucleoside_phosphorylase_sf"/>
</dbReference>
<feature type="repeat" description="TPR" evidence="1">
    <location>
        <begin position="786"/>
        <end position="819"/>
    </location>
</feature>
<dbReference type="Gene3D" id="1.25.40.10">
    <property type="entry name" value="Tetratricopeptide repeat domain"/>
    <property type="match status" value="4"/>
</dbReference>
<protein>
    <recommendedName>
        <fullName evidence="4">Nucleoside phosphorylase domain-containing protein</fullName>
    </recommendedName>
</protein>
<feature type="repeat" description="TPR" evidence="1">
    <location>
        <begin position="954"/>
        <end position="987"/>
    </location>
</feature>
<dbReference type="SUPFAM" id="SSF53167">
    <property type="entry name" value="Purine and uridine phosphorylases"/>
    <property type="match status" value="1"/>
</dbReference>
<dbReference type="SUPFAM" id="SSF52540">
    <property type="entry name" value="P-loop containing nucleoside triphosphate hydrolases"/>
    <property type="match status" value="1"/>
</dbReference>
<dbReference type="InterPro" id="IPR011990">
    <property type="entry name" value="TPR-like_helical_dom_sf"/>
</dbReference>
<dbReference type="PROSITE" id="PS50005">
    <property type="entry name" value="TPR"/>
    <property type="match status" value="10"/>
</dbReference>
<dbReference type="Gene3D" id="3.40.50.300">
    <property type="entry name" value="P-loop containing nucleotide triphosphate hydrolases"/>
    <property type="match status" value="1"/>
</dbReference>
<dbReference type="Proteomes" id="UP001610334">
    <property type="component" value="Unassembled WGS sequence"/>
</dbReference>
<dbReference type="Pfam" id="PF13424">
    <property type="entry name" value="TPR_12"/>
    <property type="match status" value="5"/>
</dbReference>
<dbReference type="InterPro" id="IPR027417">
    <property type="entry name" value="P-loop_NTPase"/>
</dbReference>
<evidence type="ECO:0008006" key="4">
    <source>
        <dbReference type="Google" id="ProtNLM"/>
    </source>
</evidence>
<feature type="repeat" description="TPR" evidence="1">
    <location>
        <begin position="870"/>
        <end position="903"/>
    </location>
</feature>
<dbReference type="PANTHER" id="PTHR46082:SF6">
    <property type="entry name" value="AAA+ ATPASE DOMAIN-CONTAINING PROTEIN-RELATED"/>
    <property type="match status" value="1"/>
</dbReference>
<gene>
    <name evidence="2" type="ORF">BJX63DRAFT_426718</name>
</gene>